<dbReference type="Proteomes" id="UP000738126">
    <property type="component" value="Unassembled WGS sequence"/>
</dbReference>
<dbReference type="SFLD" id="SFLDS00005">
    <property type="entry name" value="Isoprenoid_Synthase_Type_I"/>
    <property type="match status" value="1"/>
</dbReference>
<sequence length="323" mass="35153">MNLDAIRELAADDLAAVDRLIEQRLSSDVVLINQLGHYIVHSGGKRLRPLVVLLAARACGYAGRDHIQLAAVIEFIHTATLLHDDVVDSSEMRRGQQTAHTIWGNEASVLVGDFLYTRAFEMMVELESLPVLQIMAATTNTIARGEVMQLMNVHEPDIGEADYRQVIYRKTATLFESGCRNGAVLAGLDEPACEALAAYGRHLGTAYQLVDDALDYSGDAAEIGKNVGDDLAEGKTTMPLIHAMRQAEPAERALIREAIASGGLEQMEAVARTIEKTGAAEYTRQLAEAEVDQAVERLTATLSRTPWRDALVELAQGSVSRTT</sequence>
<accession>A0ABS1E5Z0</accession>
<keyword evidence="3 6" id="KW-0808">Transferase</keyword>
<evidence type="ECO:0000313" key="7">
    <source>
        <dbReference type="EMBL" id="MBK1727158.1"/>
    </source>
</evidence>
<dbReference type="InterPro" id="IPR000092">
    <property type="entry name" value="Polyprenyl_synt"/>
</dbReference>
<organism evidence="7 8">
    <name type="scientific">Halorhodospira neutriphila</name>
    <dbReference type="NCBI Taxonomy" id="168379"/>
    <lineage>
        <taxon>Bacteria</taxon>
        <taxon>Pseudomonadati</taxon>
        <taxon>Pseudomonadota</taxon>
        <taxon>Gammaproteobacteria</taxon>
        <taxon>Chromatiales</taxon>
        <taxon>Ectothiorhodospiraceae</taxon>
        <taxon>Halorhodospira</taxon>
    </lineage>
</organism>
<comment type="caution">
    <text evidence="7">The sequence shown here is derived from an EMBL/GenBank/DDBJ whole genome shotgun (WGS) entry which is preliminary data.</text>
</comment>
<dbReference type="CDD" id="cd00685">
    <property type="entry name" value="Trans_IPPS_HT"/>
    <property type="match status" value="1"/>
</dbReference>
<comment type="similarity">
    <text evidence="2 6">Belongs to the FPP/GGPP synthase family.</text>
</comment>
<dbReference type="EMBL" id="NRSH01000106">
    <property type="protein sequence ID" value="MBK1727158.1"/>
    <property type="molecule type" value="Genomic_DNA"/>
</dbReference>
<evidence type="ECO:0000256" key="6">
    <source>
        <dbReference type="RuleBase" id="RU004466"/>
    </source>
</evidence>
<dbReference type="NCBIfam" id="NF008140">
    <property type="entry name" value="PRK10888.1"/>
    <property type="match status" value="1"/>
</dbReference>
<evidence type="ECO:0000256" key="1">
    <source>
        <dbReference type="ARBA" id="ARBA00001946"/>
    </source>
</evidence>
<dbReference type="InterPro" id="IPR033749">
    <property type="entry name" value="Polyprenyl_synt_CS"/>
</dbReference>
<dbReference type="RefSeq" id="WP_200259869.1">
    <property type="nucleotide sequence ID" value="NZ_NRSH01000106.1"/>
</dbReference>
<evidence type="ECO:0000256" key="4">
    <source>
        <dbReference type="ARBA" id="ARBA00022723"/>
    </source>
</evidence>
<proteinExistence type="inferred from homology"/>
<dbReference type="PANTHER" id="PTHR12001">
    <property type="entry name" value="GERANYLGERANYL PYROPHOSPHATE SYNTHASE"/>
    <property type="match status" value="1"/>
</dbReference>
<dbReference type="InterPro" id="IPR008949">
    <property type="entry name" value="Isoprenoid_synthase_dom_sf"/>
</dbReference>
<evidence type="ECO:0000256" key="3">
    <source>
        <dbReference type="ARBA" id="ARBA00022679"/>
    </source>
</evidence>
<name>A0ABS1E5Z0_9GAMM</name>
<keyword evidence="8" id="KW-1185">Reference proteome</keyword>
<keyword evidence="5" id="KW-0460">Magnesium</keyword>
<evidence type="ECO:0000256" key="5">
    <source>
        <dbReference type="ARBA" id="ARBA00022842"/>
    </source>
</evidence>
<comment type="cofactor">
    <cofactor evidence="1">
        <name>Mg(2+)</name>
        <dbReference type="ChEBI" id="CHEBI:18420"/>
    </cofactor>
</comment>
<dbReference type="Pfam" id="PF00348">
    <property type="entry name" value="polyprenyl_synt"/>
    <property type="match status" value="1"/>
</dbReference>
<dbReference type="PANTHER" id="PTHR12001:SF69">
    <property type="entry name" value="ALL TRANS-POLYPRENYL-DIPHOSPHATE SYNTHASE PDSS1"/>
    <property type="match status" value="1"/>
</dbReference>
<gene>
    <name evidence="7" type="ORF">CKO13_09025</name>
</gene>
<dbReference type="SUPFAM" id="SSF48576">
    <property type="entry name" value="Terpenoid synthases"/>
    <property type="match status" value="1"/>
</dbReference>
<keyword evidence="4" id="KW-0479">Metal-binding</keyword>
<dbReference type="PROSITE" id="PS00723">
    <property type="entry name" value="POLYPRENYL_SYNTHASE_1"/>
    <property type="match status" value="1"/>
</dbReference>
<reference evidence="7 8" key="1">
    <citation type="journal article" date="2020" name="Microorganisms">
        <title>Osmotic Adaptation and Compatible Solute Biosynthesis of Phototrophic Bacteria as Revealed from Genome Analyses.</title>
        <authorList>
            <person name="Imhoff J.F."/>
            <person name="Rahn T."/>
            <person name="Kunzel S."/>
            <person name="Keller A."/>
            <person name="Neulinger S.C."/>
        </authorList>
    </citation>
    <scope>NUCLEOTIDE SEQUENCE [LARGE SCALE GENOMIC DNA]</scope>
    <source>
        <strain evidence="7 8">DSM 15116</strain>
    </source>
</reference>
<evidence type="ECO:0000256" key="2">
    <source>
        <dbReference type="ARBA" id="ARBA00006706"/>
    </source>
</evidence>
<protein>
    <submittedName>
        <fullName evidence="7">Octaprenyl diphosphate synthase</fullName>
    </submittedName>
</protein>
<dbReference type="Gene3D" id="1.10.600.10">
    <property type="entry name" value="Farnesyl Diphosphate Synthase"/>
    <property type="match status" value="1"/>
</dbReference>
<evidence type="ECO:0000313" key="8">
    <source>
        <dbReference type="Proteomes" id="UP000738126"/>
    </source>
</evidence>